<accession>A0AAD7D2Y3</accession>
<dbReference type="Gene3D" id="1.25.10.10">
    <property type="entry name" value="Leucine-rich Repeat Variant"/>
    <property type="match status" value="2"/>
</dbReference>
<protein>
    <submittedName>
        <fullName evidence="1">Armadillo-type protein</fullName>
    </submittedName>
</protein>
<dbReference type="AlphaFoldDB" id="A0AAD7D2Y3"/>
<sequence>MADPSPMDPPHRGSLESWWSDRNHQPSSTIPLHALSKPLMGALYHLAASRRLKRVRSCSPLSKEILDVLATYLHYKYVASYTKLKILNDLHRRVASSEVDARALVDNGILLHALELLRSPDPNVLEKTMVMFNHIAYYDCCIEKVIEHKSCPRVVSLLCPEHPILIQELAASTLARISGCSTRGARAVVAAGFLSHVAEMMESGNHILQSAACWMIGRLSRDRSLCDHVASLAPFGLIVSLLEGSSPAIDVTRKGYLAVLSETFLRGTHLVRQNTVCALAEISSVSFGGARAVVDANALLHVTELLMSESTAVLTNTCLMLGHLATHQSLRLLMALDGTTMRQFEPRHFMLSIASRKGWRTFPVQEWIQISPAELPIRPIF</sequence>
<comment type="caution">
    <text evidence="1">The sequence shown here is derived from an EMBL/GenBank/DDBJ whole genome shotgun (WGS) entry which is preliminary data.</text>
</comment>
<dbReference type="GO" id="GO:0003341">
    <property type="term" value="P:cilium movement"/>
    <property type="evidence" value="ECO:0007669"/>
    <property type="project" value="TreeGrafter"/>
</dbReference>
<proteinExistence type="predicted"/>
<dbReference type="InterPro" id="IPR016024">
    <property type="entry name" value="ARM-type_fold"/>
</dbReference>
<reference evidence="1" key="1">
    <citation type="submission" date="2023-03" db="EMBL/GenBank/DDBJ databases">
        <title>Massive genome expansion in bonnet fungi (Mycena s.s.) driven by repeated elements and novel gene families across ecological guilds.</title>
        <authorList>
            <consortium name="Lawrence Berkeley National Laboratory"/>
            <person name="Harder C.B."/>
            <person name="Miyauchi S."/>
            <person name="Viragh M."/>
            <person name="Kuo A."/>
            <person name="Thoen E."/>
            <person name="Andreopoulos B."/>
            <person name="Lu D."/>
            <person name="Skrede I."/>
            <person name="Drula E."/>
            <person name="Henrissat B."/>
            <person name="Morin E."/>
            <person name="Kohler A."/>
            <person name="Barry K."/>
            <person name="LaButti K."/>
            <person name="Morin E."/>
            <person name="Salamov A."/>
            <person name="Lipzen A."/>
            <person name="Mereny Z."/>
            <person name="Hegedus B."/>
            <person name="Baldrian P."/>
            <person name="Stursova M."/>
            <person name="Weitz H."/>
            <person name="Taylor A."/>
            <person name="Grigoriev I.V."/>
            <person name="Nagy L.G."/>
            <person name="Martin F."/>
            <person name="Kauserud H."/>
        </authorList>
    </citation>
    <scope>NUCLEOTIDE SEQUENCE</scope>
    <source>
        <strain evidence="1">CBHHK067</strain>
    </source>
</reference>
<dbReference type="GO" id="GO:0015630">
    <property type="term" value="C:microtubule cytoskeleton"/>
    <property type="evidence" value="ECO:0007669"/>
    <property type="project" value="TreeGrafter"/>
</dbReference>
<dbReference type="Proteomes" id="UP001221757">
    <property type="component" value="Unassembled WGS sequence"/>
</dbReference>
<evidence type="ECO:0000313" key="1">
    <source>
        <dbReference type="EMBL" id="KAJ7674339.1"/>
    </source>
</evidence>
<dbReference type="PANTHER" id="PTHR23314">
    <property type="entry name" value="SPERM-ASSOCIATED ANTIGEN 6 ARMADILLO REPEAT-CONTAINING"/>
    <property type="match status" value="1"/>
</dbReference>
<dbReference type="GO" id="GO:0008017">
    <property type="term" value="F:microtubule binding"/>
    <property type="evidence" value="ECO:0007669"/>
    <property type="project" value="TreeGrafter"/>
</dbReference>
<keyword evidence="2" id="KW-1185">Reference proteome</keyword>
<gene>
    <name evidence="1" type="ORF">B0H17DRAFT_159291</name>
</gene>
<organism evidence="1 2">
    <name type="scientific">Mycena rosella</name>
    <name type="common">Pink bonnet</name>
    <name type="synonym">Agaricus rosellus</name>
    <dbReference type="NCBI Taxonomy" id="1033263"/>
    <lineage>
        <taxon>Eukaryota</taxon>
        <taxon>Fungi</taxon>
        <taxon>Dikarya</taxon>
        <taxon>Basidiomycota</taxon>
        <taxon>Agaricomycotina</taxon>
        <taxon>Agaricomycetes</taxon>
        <taxon>Agaricomycetidae</taxon>
        <taxon>Agaricales</taxon>
        <taxon>Marasmiineae</taxon>
        <taxon>Mycenaceae</taxon>
        <taxon>Mycena</taxon>
    </lineage>
</organism>
<dbReference type="InterPro" id="IPR000225">
    <property type="entry name" value="Armadillo"/>
</dbReference>
<name>A0AAD7D2Y3_MYCRO</name>
<dbReference type="PANTHER" id="PTHR23314:SF0">
    <property type="entry name" value="SPERM-ASSOCIATED ANTIGEN 6"/>
    <property type="match status" value="1"/>
</dbReference>
<dbReference type="SMART" id="SM00185">
    <property type="entry name" value="ARM"/>
    <property type="match status" value="5"/>
</dbReference>
<dbReference type="EMBL" id="JARKIE010000155">
    <property type="protein sequence ID" value="KAJ7674339.1"/>
    <property type="molecule type" value="Genomic_DNA"/>
</dbReference>
<dbReference type="SUPFAM" id="SSF48371">
    <property type="entry name" value="ARM repeat"/>
    <property type="match status" value="1"/>
</dbReference>
<evidence type="ECO:0000313" key="2">
    <source>
        <dbReference type="Proteomes" id="UP001221757"/>
    </source>
</evidence>
<dbReference type="InterPro" id="IPR011989">
    <property type="entry name" value="ARM-like"/>
</dbReference>